<evidence type="ECO:0000256" key="1">
    <source>
        <dbReference type="SAM" id="MobiDB-lite"/>
    </source>
</evidence>
<accession>A0ABU7DJQ3</accession>
<evidence type="ECO:0000313" key="3">
    <source>
        <dbReference type="Proteomes" id="UP001352852"/>
    </source>
</evidence>
<keyword evidence="3" id="KW-1185">Reference proteome</keyword>
<gene>
    <name evidence="2" type="ORF">CHARACLAT_025297</name>
</gene>
<dbReference type="Proteomes" id="UP001352852">
    <property type="component" value="Unassembled WGS sequence"/>
</dbReference>
<comment type="caution">
    <text evidence="2">The sequence shown here is derived from an EMBL/GenBank/DDBJ whole genome shotgun (WGS) entry which is preliminary data.</text>
</comment>
<evidence type="ECO:0000313" key="2">
    <source>
        <dbReference type="EMBL" id="MED6275313.1"/>
    </source>
</evidence>
<feature type="compositionally biased region" description="Polar residues" evidence="1">
    <location>
        <begin position="41"/>
        <end position="50"/>
    </location>
</feature>
<sequence length="103" mass="11722">MEKTKIRRRDAEEMRNLEGQKHILGRSEGESERWAKGGAKLSQTTDLPRKQQTARMSLNLEVVKGRGLRVINIKSVKCGIPCDDQDFTSEMKKTGKRILHGKT</sequence>
<reference evidence="2 3" key="1">
    <citation type="submission" date="2021-06" db="EMBL/GenBank/DDBJ databases">
        <authorList>
            <person name="Palmer J.M."/>
        </authorList>
    </citation>
    <scope>NUCLEOTIDE SEQUENCE [LARGE SCALE GENOMIC DNA]</scope>
    <source>
        <strain evidence="2 3">CL_MEX2019</strain>
        <tissue evidence="2">Muscle</tissue>
    </source>
</reference>
<proteinExistence type="predicted"/>
<name>A0ABU7DJQ3_9TELE</name>
<feature type="region of interest" description="Disordered" evidence="1">
    <location>
        <begin position="25"/>
        <end position="50"/>
    </location>
</feature>
<dbReference type="EMBL" id="JAHUTJ010027491">
    <property type="protein sequence ID" value="MED6275313.1"/>
    <property type="molecule type" value="Genomic_DNA"/>
</dbReference>
<organism evidence="2 3">
    <name type="scientific">Characodon lateralis</name>
    <dbReference type="NCBI Taxonomy" id="208331"/>
    <lineage>
        <taxon>Eukaryota</taxon>
        <taxon>Metazoa</taxon>
        <taxon>Chordata</taxon>
        <taxon>Craniata</taxon>
        <taxon>Vertebrata</taxon>
        <taxon>Euteleostomi</taxon>
        <taxon>Actinopterygii</taxon>
        <taxon>Neopterygii</taxon>
        <taxon>Teleostei</taxon>
        <taxon>Neoteleostei</taxon>
        <taxon>Acanthomorphata</taxon>
        <taxon>Ovalentaria</taxon>
        <taxon>Atherinomorphae</taxon>
        <taxon>Cyprinodontiformes</taxon>
        <taxon>Goodeidae</taxon>
        <taxon>Characodon</taxon>
    </lineage>
</organism>
<protein>
    <submittedName>
        <fullName evidence="2">Uncharacterized protein</fullName>
    </submittedName>
</protein>
<feature type="compositionally biased region" description="Basic and acidic residues" evidence="1">
    <location>
        <begin position="25"/>
        <end position="35"/>
    </location>
</feature>